<evidence type="ECO:0000259" key="1">
    <source>
        <dbReference type="Pfam" id="PF19575"/>
    </source>
</evidence>
<dbReference type="EMBL" id="BMVO01000003">
    <property type="protein sequence ID" value="GHA94099.1"/>
    <property type="molecule type" value="Genomic_DNA"/>
</dbReference>
<sequence>MSSTTARLSTSYRPRLRGEDRAQVAQDLAEGYEAGASIRAVADAADLSYGTARTLLLEAQVKLRGRGGAR</sequence>
<reference evidence="3" key="1">
    <citation type="journal article" date="2019" name="Int. J. Syst. Evol. Microbiol.">
        <title>The Global Catalogue of Microorganisms (GCM) 10K type strain sequencing project: providing services to taxonomists for standard genome sequencing and annotation.</title>
        <authorList>
            <consortium name="The Broad Institute Genomics Platform"/>
            <consortium name="The Broad Institute Genome Sequencing Center for Infectious Disease"/>
            <person name="Wu L."/>
            <person name="Ma J."/>
        </authorList>
    </citation>
    <scope>NUCLEOTIDE SEQUENCE [LARGE SCALE GENOMIC DNA]</scope>
    <source>
        <strain evidence="3">JCM 4737</strain>
    </source>
</reference>
<dbReference type="InterPro" id="IPR045745">
    <property type="entry name" value="HTH_58_Actinobacteria-type"/>
</dbReference>
<feature type="domain" description="Helix-turn-helix" evidence="1">
    <location>
        <begin position="15"/>
        <end position="70"/>
    </location>
</feature>
<organism evidence="2 3">
    <name type="scientific">Streptomyces chryseus</name>
    <dbReference type="NCBI Taxonomy" id="68186"/>
    <lineage>
        <taxon>Bacteria</taxon>
        <taxon>Bacillati</taxon>
        <taxon>Actinomycetota</taxon>
        <taxon>Actinomycetes</taxon>
        <taxon>Kitasatosporales</taxon>
        <taxon>Streptomycetaceae</taxon>
        <taxon>Streptomyces</taxon>
    </lineage>
</organism>
<dbReference type="Proteomes" id="UP000599437">
    <property type="component" value="Unassembled WGS sequence"/>
</dbReference>
<evidence type="ECO:0000313" key="2">
    <source>
        <dbReference type="EMBL" id="GHA94099.1"/>
    </source>
</evidence>
<comment type="caution">
    <text evidence="2">The sequence shown here is derived from an EMBL/GenBank/DDBJ whole genome shotgun (WGS) entry which is preliminary data.</text>
</comment>
<accession>A0ABQ3DJC3</accession>
<protein>
    <recommendedName>
        <fullName evidence="1">Helix-turn-helix domain-containing protein</fullName>
    </recommendedName>
</protein>
<dbReference type="RefSeq" id="WP_138895154.1">
    <property type="nucleotide sequence ID" value="NZ_BMVO01000003.1"/>
</dbReference>
<name>A0ABQ3DJC3_9ACTN</name>
<proteinExistence type="predicted"/>
<gene>
    <name evidence="2" type="ORF">GCM10010346_16030</name>
</gene>
<keyword evidence="3" id="KW-1185">Reference proteome</keyword>
<dbReference type="Pfam" id="PF19575">
    <property type="entry name" value="HTH_58"/>
    <property type="match status" value="1"/>
</dbReference>
<evidence type="ECO:0000313" key="3">
    <source>
        <dbReference type="Proteomes" id="UP000599437"/>
    </source>
</evidence>